<dbReference type="PROSITE" id="PS00211">
    <property type="entry name" value="ABC_TRANSPORTER_1"/>
    <property type="match status" value="1"/>
</dbReference>
<dbReference type="PANTHER" id="PTHR43335:SF4">
    <property type="entry name" value="ABC TRANSPORTER, ATP-BINDING PROTEIN"/>
    <property type="match status" value="1"/>
</dbReference>
<evidence type="ECO:0000259" key="5">
    <source>
        <dbReference type="PROSITE" id="PS50893"/>
    </source>
</evidence>
<dbReference type="Pfam" id="PF00005">
    <property type="entry name" value="ABC_tran"/>
    <property type="match status" value="1"/>
</dbReference>
<keyword evidence="2" id="KW-0813">Transport</keyword>
<keyword evidence="3" id="KW-0547">Nucleotide-binding</keyword>
<name>X0SRR5_9ZZZZ</name>
<dbReference type="SMART" id="SM00382">
    <property type="entry name" value="AAA"/>
    <property type="match status" value="1"/>
</dbReference>
<dbReference type="GO" id="GO:0005524">
    <property type="term" value="F:ATP binding"/>
    <property type="evidence" value="ECO:0007669"/>
    <property type="project" value="UniProtKB-KW"/>
</dbReference>
<keyword evidence="4" id="KW-0067">ATP-binding</keyword>
<dbReference type="PANTHER" id="PTHR43335">
    <property type="entry name" value="ABC TRANSPORTER, ATP-BINDING PROTEIN"/>
    <property type="match status" value="1"/>
</dbReference>
<evidence type="ECO:0000313" key="6">
    <source>
        <dbReference type="EMBL" id="GAF83759.1"/>
    </source>
</evidence>
<proteinExistence type="inferred from homology"/>
<evidence type="ECO:0000256" key="2">
    <source>
        <dbReference type="ARBA" id="ARBA00022448"/>
    </source>
</evidence>
<dbReference type="SUPFAM" id="SSF52540">
    <property type="entry name" value="P-loop containing nucleoside triphosphate hydrolases"/>
    <property type="match status" value="1"/>
</dbReference>
<dbReference type="Gene3D" id="3.40.50.300">
    <property type="entry name" value="P-loop containing nucleotide triphosphate hydrolases"/>
    <property type="match status" value="1"/>
</dbReference>
<evidence type="ECO:0000256" key="4">
    <source>
        <dbReference type="ARBA" id="ARBA00022840"/>
    </source>
</evidence>
<feature type="non-terminal residue" evidence="6">
    <location>
        <position position="184"/>
    </location>
</feature>
<gene>
    <name evidence="6" type="ORF">S01H1_01924</name>
</gene>
<comment type="caution">
    <text evidence="6">The sequence shown here is derived from an EMBL/GenBank/DDBJ whole genome shotgun (WGS) entry which is preliminary data.</text>
</comment>
<accession>X0SRR5</accession>
<dbReference type="InterPro" id="IPR003593">
    <property type="entry name" value="AAA+_ATPase"/>
</dbReference>
<evidence type="ECO:0000256" key="1">
    <source>
        <dbReference type="ARBA" id="ARBA00005417"/>
    </source>
</evidence>
<dbReference type="InterPro" id="IPR027417">
    <property type="entry name" value="P-loop_NTPase"/>
</dbReference>
<dbReference type="CDD" id="cd03230">
    <property type="entry name" value="ABC_DR_subfamily_A"/>
    <property type="match status" value="1"/>
</dbReference>
<evidence type="ECO:0000256" key="3">
    <source>
        <dbReference type="ARBA" id="ARBA00022741"/>
    </source>
</evidence>
<protein>
    <recommendedName>
        <fullName evidence="5">ABC transporter domain-containing protein</fullName>
    </recommendedName>
</protein>
<dbReference type="InterPro" id="IPR003439">
    <property type="entry name" value="ABC_transporter-like_ATP-bd"/>
</dbReference>
<feature type="domain" description="ABC transporter" evidence="5">
    <location>
        <begin position="5"/>
        <end position="184"/>
    </location>
</feature>
<organism evidence="6">
    <name type="scientific">marine sediment metagenome</name>
    <dbReference type="NCBI Taxonomy" id="412755"/>
    <lineage>
        <taxon>unclassified sequences</taxon>
        <taxon>metagenomes</taxon>
        <taxon>ecological metagenomes</taxon>
    </lineage>
</organism>
<dbReference type="AlphaFoldDB" id="X0SRR5"/>
<dbReference type="EMBL" id="BARS01000882">
    <property type="protein sequence ID" value="GAF83759.1"/>
    <property type="molecule type" value="Genomic_DNA"/>
</dbReference>
<sequence length="184" mass="20790">MSVMIESFNLTKKFNNLTAVEDLSIQVNKGEILGFLGPNGAGKTTTIRMLVGIIAPTKGYAVVAGIRTDKEVERLHEVIGLLTETPGFYERLTARENLLYFVRFYDVNPDSQVDKYLQRMGLWERRNDKVVIFSKGMKQRLALARALVHEPEVLFLDEPTAGLDPKSAKEVRELIMKFKEGGRT</sequence>
<comment type="similarity">
    <text evidence="1">Belongs to the ABC transporter superfamily.</text>
</comment>
<dbReference type="InterPro" id="IPR017871">
    <property type="entry name" value="ABC_transporter-like_CS"/>
</dbReference>
<dbReference type="GO" id="GO:0016887">
    <property type="term" value="F:ATP hydrolysis activity"/>
    <property type="evidence" value="ECO:0007669"/>
    <property type="project" value="InterPro"/>
</dbReference>
<reference evidence="6" key="1">
    <citation type="journal article" date="2014" name="Front. Microbiol.">
        <title>High frequency of phylogenetically diverse reductive dehalogenase-homologous genes in deep subseafloor sedimentary metagenomes.</title>
        <authorList>
            <person name="Kawai M."/>
            <person name="Futagami T."/>
            <person name="Toyoda A."/>
            <person name="Takaki Y."/>
            <person name="Nishi S."/>
            <person name="Hori S."/>
            <person name="Arai W."/>
            <person name="Tsubouchi T."/>
            <person name="Morono Y."/>
            <person name="Uchiyama I."/>
            <person name="Ito T."/>
            <person name="Fujiyama A."/>
            <person name="Inagaki F."/>
            <person name="Takami H."/>
        </authorList>
    </citation>
    <scope>NUCLEOTIDE SEQUENCE</scope>
    <source>
        <strain evidence="6">Expedition CK06-06</strain>
    </source>
</reference>
<dbReference type="PROSITE" id="PS50893">
    <property type="entry name" value="ABC_TRANSPORTER_2"/>
    <property type="match status" value="1"/>
</dbReference>